<comment type="similarity">
    <text evidence="2 6">Belongs to the caveolin family.</text>
</comment>
<proteinExistence type="inferred from homology"/>
<reference evidence="8 9" key="1">
    <citation type="submission" date="2020-08" db="EMBL/GenBank/DDBJ databases">
        <title>Aphidius gifuensis genome sequencing and assembly.</title>
        <authorList>
            <person name="Du Z."/>
        </authorList>
    </citation>
    <scope>NUCLEOTIDE SEQUENCE [LARGE SCALE GENOMIC DNA]</scope>
    <source>
        <strain evidence="8">YNYX2018</strain>
        <tissue evidence="8">Adults</tissue>
    </source>
</reference>
<dbReference type="OrthoDB" id="5917823at2759"/>
<comment type="function">
    <text evidence="6">May act as a scaffolding protein within caveolar membranes. Interacts directly with G-protein alpha subunits and can functionally regulate their activity.</text>
</comment>
<dbReference type="Proteomes" id="UP000639338">
    <property type="component" value="Unassembled WGS sequence"/>
</dbReference>
<evidence type="ECO:0000256" key="5">
    <source>
        <dbReference type="ARBA" id="ARBA00023136"/>
    </source>
</evidence>
<keyword evidence="5 6" id="KW-0472">Membrane</keyword>
<dbReference type="GO" id="GO:0070836">
    <property type="term" value="P:caveola assembly"/>
    <property type="evidence" value="ECO:0007669"/>
    <property type="project" value="InterPro"/>
</dbReference>
<evidence type="ECO:0000313" key="8">
    <source>
        <dbReference type="EMBL" id="KAF7991362.1"/>
    </source>
</evidence>
<keyword evidence="7" id="KW-1133">Transmembrane helix</keyword>
<evidence type="ECO:0000256" key="6">
    <source>
        <dbReference type="RuleBase" id="RU000680"/>
    </source>
</evidence>
<evidence type="ECO:0000256" key="7">
    <source>
        <dbReference type="SAM" id="Phobius"/>
    </source>
</evidence>
<name>A0A834XRT6_APHGI</name>
<accession>A0A834XRT6</accession>
<evidence type="ECO:0000313" key="9">
    <source>
        <dbReference type="Proteomes" id="UP000639338"/>
    </source>
</evidence>
<dbReference type="PANTHER" id="PTHR10844:SF19">
    <property type="entry name" value="CAVEOLIN-2"/>
    <property type="match status" value="1"/>
</dbReference>
<comment type="caution">
    <text evidence="8">The sequence shown here is derived from an EMBL/GenBank/DDBJ whole genome shotgun (WGS) entry which is preliminary data.</text>
</comment>
<keyword evidence="3 6" id="KW-1003">Cell membrane</keyword>
<protein>
    <recommendedName>
        <fullName evidence="6">Caveolin</fullName>
    </recommendedName>
</protein>
<gene>
    <name evidence="8" type="ORF">HCN44_002924</name>
</gene>
<organism evidence="8 9">
    <name type="scientific">Aphidius gifuensis</name>
    <name type="common">Parasitoid wasp</name>
    <dbReference type="NCBI Taxonomy" id="684658"/>
    <lineage>
        <taxon>Eukaryota</taxon>
        <taxon>Metazoa</taxon>
        <taxon>Ecdysozoa</taxon>
        <taxon>Arthropoda</taxon>
        <taxon>Hexapoda</taxon>
        <taxon>Insecta</taxon>
        <taxon>Pterygota</taxon>
        <taxon>Neoptera</taxon>
        <taxon>Endopterygota</taxon>
        <taxon>Hymenoptera</taxon>
        <taxon>Apocrita</taxon>
        <taxon>Ichneumonoidea</taxon>
        <taxon>Braconidae</taxon>
        <taxon>Aphidiinae</taxon>
        <taxon>Aphidius</taxon>
    </lineage>
</organism>
<evidence type="ECO:0000256" key="2">
    <source>
        <dbReference type="ARBA" id="ARBA00010988"/>
    </source>
</evidence>
<keyword evidence="9" id="KW-1185">Reference proteome</keyword>
<feature type="transmembrane region" description="Helical" evidence="7">
    <location>
        <begin position="81"/>
        <end position="110"/>
    </location>
</feature>
<dbReference type="AlphaFoldDB" id="A0A834XRT6"/>
<evidence type="ECO:0000256" key="3">
    <source>
        <dbReference type="ARBA" id="ARBA00022475"/>
    </source>
</evidence>
<evidence type="ECO:0000256" key="1">
    <source>
        <dbReference type="ARBA" id="ARBA00004202"/>
    </source>
</evidence>
<dbReference type="InterPro" id="IPR001612">
    <property type="entry name" value="Caveolin"/>
</dbReference>
<keyword evidence="4 6" id="KW-0333">Golgi apparatus</keyword>
<evidence type="ECO:0000256" key="4">
    <source>
        <dbReference type="ARBA" id="ARBA00023034"/>
    </source>
</evidence>
<dbReference type="GO" id="GO:0005901">
    <property type="term" value="C:caveola"/>
    <property type="evidence" value="ECO:0007669"/>
    <property type="project" value="UniProtKB-SubCell"/>
</dbReference>
<dbReference type="GO" id="GO:0060090">
    <property type="term" value="F:molecular adaptor activity"/>
    <property type="evidence" value="ECO:0007669"/>
    <property type="project" value="TreeGrafter"/>
</dbReference>
<sequence length="173" mass="19841">MNFGKNIILSDQKQLYSKMKKSSGSSMGPDSAMDLEDRDPNNLNDHLQVNFNEVIGEPDNIRSPECAWRLSRSCFNFSKGCCYISLSIFIAPICALFFGLAFACMSFQHIWCLGPLFKIWKISCNSVRSFFVVFANSLIRPCMESLGYFFYNIRVQNQKIPDNIHFKNEAFIV</sequence>
<dbReference type="EMBL" id="JACMRX010000004">
    <property type="protein sequence ID" value="KAF7991362.1"/>
    <property type="molecule type" value="Genomic_DNA"/>
</dbReference>
<dbReference type="GO" id="GO:0000139">
    <property type="term" value="C:Golgi membrane"/>
    <property type="evidence" value="ECO:0007669"/>
    <property type="project" value="UniProtKB-SubCell"/>
</dbReference>
<dbReference type="Pfam" id="PF01146">
    <property type="entry name" value="Caveolin"/>
    <property type="match status" value="1"/>
</dbReference>
<dbReference type="PANTHER" id="PTHR10844">
    <property type="entry name" value="CAVEOLIN"/>
    <property type="match status" value="1"/>
</dbReference>
<keyword evidence="7" id="KW-0812">Transmembrane</keyword>
<comment type="subcellular location">
    <subcellularLocation>
        <location evidence="1 6">Cell membrane</location>
        <topology evidence="1 6">Peripheral membrane protein</topology>
    </subcellularLocation>
    <subcellularLocation>
        <location evidence="6">Golgi apparatus membrane</location>
        <topology evidence="6">Peripheral membrane protein</topology>
    </subcellularLocation>
    <subcellularLocation>
        <location evidence="6">Membrane</location>
        <location evidence="6">Caveola</location>
        <topology evidence="6">Peripheral membrane protein</topology>
    </subcellularLocation>
</comment>